<keyword evidence="1" id="KW-0805">Transcription regulation</keyword>
<dbReference type="Gene3D" id="1.10.10.60">
    <property type="entry name" value="Homeodomain-like"/>
    <property type="match status" value="1"/>
</dbReference>
<protein>
    <submittedName>
        <fullName evidence="5">Helix-turn-helix domain-containing protein</fullName>
    </submittedName>
</protein>
<evidence type="ECO:0000313" key="6">
    <source>
        <dbReference type="Proteomes" id="UP000184474"/>
    </source>
</evidence>
<organism evidence="5 6">
    <name type="scientific">Reichenbachiella agariperforans</name>
    <dbReference type="NCBI Taxonomy" id="156994"/>
    <lineage>
        <taxon>Bacteria</taxon>
        <taxon>Pseudomonadati</taxon>
        <taxon>Bacteroidota</taxon>
        <taxon>Cytophagia</taxon>
        <taxon>Cytophagales</taxon>
        <taxon>Reichenbachiellaceae</taxon>
        <taxon>Reichenbachiella</taxon>
    </lineage>
</organism>
<dbReference type="AlphaFoldDB" id="A0A1M6KXN5"/>
<dbReference type="GO" id="GO:0043565">
    <property type="term" value="F:sequence-specific DNA binding"/>
    <property type="evidence" value="ECO:0007669"/>
    <property type="project" value="InterPro"/>
</dbReference>
<dbReference type="STRING" id="156994.SAMN04488028_101745"/>
<dbReference type="InterPro" id="IPR018060">
    <property type="entry name" value="HTH_AraC"/>
</dbReference>
<keyword evidence="3" id="KW-0804">Transcription</keyword>
<dbReference type="InterPro" id="IPR009057">
    <property type="entry name" value="Homeodomain-like_sf"/>
</dbReference>
<gene>
    <name evidence="5" type="ORF">SAMN04488028_101745</name>
</gene>
<dbReference type="SMART" id="SM00342">
    <property type="entry name" value="HTH_ARAC"/>
    <property type="match status" value="1"/>
</dbReference>
<dbReference type="PROSITE" id="PS01124">
    <property type="entry name" value="HTH_ARAC_FAMILY_2"/>
    <property type="match status" value="1"/>
</dbReference>
<evidence type="ECO:0000256" key="3">
    <source>
        <dbReference type="ARBA" id="ARBA00023163"/>
    </source>
</evidence>
<dbReference type="EMBL" id="FRAA01000001">
    <property type="protein sequence ID" value="SHJ63700.1"/>
    <property type="molecule type" value="Genomic_DNA"/>
</dbReference>
<keyword evidence="6" id="KW-1185">Reference proteome</keyword>
<reference evidence="6" key="1">
    <citation type="submission" date="2016-11" db="EMBL/GenBank/DDBJ databases">
        <authorList>
            <person name="Varghese N."/>
            <person name="Submissions S."/>
        </authorList>
    </citation>
    <scope>NUCLEOTIDE SEQUENCE [LARGE SCALE GENOMIC DNA]</scope>
    <source>
        <strain evidence="6">DSM 26134</strain>
    </source>
</reference>
<dbReference type="GO" id="GO:0003700">
    <property type="term" value="F:DNA-binding transcription factor activity"/>
    <property type="evidence" value="ECO:0007669"/>
    <property type="project" value="InterPro"/>
</dbReference>
<dbReference type="SUPFAM" id="SSF46689">
    <property type="entry name" value="Homeodomain-like"/>
    <property type="match status" value="1"/>
</dbReference>
<dbReference type="Proteomes" id="UP000184474">
    <property type="component" value="Unassembled WGS sequence"/>
</dbReference>
<sequence length="292" mass="34563">METEIPKVFFKKNESIDIEVVNFSQLAEKLIQSKYHDPYAAHRIEFFLILILTKNKYTHIVDFKSFTLTEGSALFIAKNQVHHFTRELADAEGICMIFSGSFMEKYYFFSDSFKLNRLFNYHIESPTIHQNEMGEDSFVDIAYRLHDEYLLPNHFAKSEMLRAWLHILFLKAERAKETQDISGVKIHWLEIFSTFKNRLEKEYVNTRNSRVYASEMFVSYKFLNDIVKKITGKTVKAFIDDFVTMEIKRYLLSTSLSIKEICYKAGFDEPANMIKFFKKNTNTTPLKFREQI</sequence>
<dbReference type="Pfam" id="PF12833">
    <property type="entry name" value="HTH_18"/>
    <property type="match status" value="1"/>
</dbReference>
<dbReference type="RefSeq" id="WP_073119499.1">
    <property type="nucleotide sequence ID" value="NZ_FRAA01000001.1"/>
</dbReference>
<dbReference type="PANTHER" id="PTHR43280">
    <property type="entry name" value="ARAC-FAMILY TRANSCRIPTIONAL REGULATOR"/>
    <property type="match status" value="1"/>
</dbReference>
<dbReference type="PANTHER" id="PTHR43280:SF32">
    <property type="entry name" value="TRANSCRIPTIONAL REGULATORY PROTEIN"/>
    <property type="match status" value="1"/>
</dbReference>
<name>A0A1M6KXN5_REIAG</name>
<evidence type="ECO:0000256" key="1">
    <source>
        <dbReference type="ARBA" id="ARBA00023015"/>
    </source>
</evidence>
<proteinExistence type="predicted"/>
<evidence type="ECO:0000313" key="5">
    <source>
        <dbReference type="EMBL" id="SHJ63700.1"/>
    </source>
</evidence>
<dbReference type="InterPro" id="IPR037923">
    <property type="entry name" value="HTH-like"/>
</dbReference>
<keyword evidence="2" id="KW-0238">DNA-binding</keyword>
<feature type="domain" description="HTH araC/xylS-type" evidence="4">
    <location>
        <begin position="189"/>
        <end position="291"/>
    </location>
</feature>
<accession>A0A1M6KXN5</accession>
<evidence type="ECO:0000259" key="4">
    <source>
        <dbReference type="PROSITE" id="PS01124"/>
    </source>
</evidence>
<evidence type="ECO:0000256" key="2">
    <source>
        <dbReference type="ARBA" id="ARBA00023125"/>
    </source>
</evidence>
<dbReference type="SUPFAM" id="SSF51215">
    <property type="entry name" value="Regulatory protein AraC"/>
    <property type="match status" value="1"/>
</dbReference>